<evidence type="ECO:0000259" key="1">
    <source>
        <dbReference type="Pfam" id="PF01882"/>
    </source>
</evidence>
<gene>
    <name evidence="2" type="ORF">EOD42_03235</name>
</gene>
<dbReference type="OrthoDB" id="9794556at2"/>
<sequence>MAEQLAAAQALAARLPALLVEAERVASTVMQGSHGRRRSGVGDSFWQYRPFLPGDPINRIDWRRSARSDRVSIRETEWEAAQTVVLWVDSSSRLDWRSKDAPVTKRMRAQLLALACGIMLLRAGERVRLAGGEHRNFHGRSAIERLAQAILAYDFSLDAAAVPRNARLLLLSDFMFELPEITSMLAPLSGLAPRPVLMQILDPAEAQLPYSGRIELLDASGEHRELLRNARTAAATYALRFQAHQEGLRHLATQMGGTLVTGGTAESASPSLLAVWHALASQR</sequence>
<organism evidence="2 3">
    <name type="scientific">Rhodovarius crocodyli</name>
    <dbReference type="NCBI Taxonomy" id="1979269"/>
    <lineage>
        <taxon>Bacteria</taxon>
        <taxon>Pseudomonadati</taxon>
        <taxon>Pseudomonadota</taxon>
        <taxon>Alphaproteobacteria</taxon>
        <taxon>Acetobacterales</taxon>
        <taxon>Roseomonadaceae</taxon>
        <taxon>Rhodovarius</taxon>
    </lineage>
</organism>
<evidence type="ECO:0000313" key="2">
    <source>
        <dbReference type="EMBL" id="RVT99135.1"/>
    </source>
</evidence>
<dbReference type="Proteomes" id="UP000282957">
    <property type="component" value="Unassembled WGS sequence"/>
</dbReference>
<name>A0A437MNA5_9PROT</name>
<protein>
    <submittedName>
        <fullName evidence="2">DUF58 domain-containing protein</fullName>
    </submittedName>
</protein>
<dbReference type="AlphaFoldDB" id="A0A437MNA5"/>
<dbReference type="PANTHER" id="PTHR33608:SF6">
    <property type="entry name" value="BLL2464 PROTEIN"/>
    <property type="match status" value="1"/>
</dbReference>
<keyword evidence="3" id="KW-1185">Reference proteome</keyword>
<dbReference type="RefSeq" id="WP_127785844.1">
    <property type="nucleotide sequence ID" value="NZ_SACL01000001.1"/>
</dbReference>
<dbReference type="Pfam" id="PF01882">
    <property type="entry name" value="DUF58"/>
    <property type="match status" value="1"/>
</dbReference>
<dbReference type="PANTHER" id="PTHR33608">
    <property type="entry name" value="BLL2464 PROTEIN"/>
    <property type="match status" value="1"/>
</dbReference>
<evidence type="ECO:0000313" key="3">
    <source>
        <dbReference type="Proteomes" id="UP000282957"/>
    </source>
</evidence>
<proteinExistence type="predicted"/>
<comment type="caution">
    <text evidence="2">The sequence shown here is derived from an EMBL/GenBank/DDBJ whole genome shotgun (WGS) entry which is preliminary data.</text>
</comment>
<feature type="domain" description="DUF58" evidence="1">
    <location>
        <begin position="47"/>
        <end position="245"/>
    </location>
</feature>
<dbReference type="EMBL" id="SACL01000001">
    <property type="protein sequence ID" value="RVT99135.1"/>
    <property type="molecule type" value="Genomic_DNA"/>
</dbReference>
<dbReference type="InterPro" id="IPR002881">
    <property type="entry name" value="DUF58"/>
</dbReference>
<accession>A0A437MNA5</accession>
<reference evidence="2 3" key="1">
    <citation type="submission" date="2019-01" db="EMBL/GenBank/DDBJ databases">
        <authorList>
            <person name="Chen W.-M."/>
        </authorList>
    </citation>
    <scope>NUCLEOTIDE SEQUENCE [LARGE SCALE GENOMIC DNA]</scope>
    <source>
        <strain evidence="2 3">CCP-6</strain>
    </source>
</reference>